<feature type="compositionally biased region" description="Low complexity" evidence="2">
    <location>
        <begin position="150"/>
        <end position="163"/>
    </location>
</feature>
<feature type="region of interest" description="Disordered" evidence="2">
    <location>
        <begin position="125"/>
        <end position="168"/>
    </location>
</feature>
<dbReference type="InterPro" id="IPR011990">
    <property type="entry name" value="TPR-like_helical_dom_sf"/>
</dbReference>
<keyword evidence="6" id="KW-1185">Reference proteome</keyword>
<accession>A0AA49JV38</accession>
<reference evidence="5" key="1">
    <citation type="submission" date="2023-07" db="EMBL/GenBank/DDBJ databases">
        <authorList>
            <person name="Haufschild T."/>
            <person name="Kallscheuer N."/>
            <person name="Hammer J."/>
            <person name="Kohn T."/>
            <person name="Kabuu M."/>
            <person name="Jogler M."/>
            <person name="Wohfarth N."/>
            <person name="Heuer A."/>
            <person name="Rohde M."/>
            <person name="van Teeseling M.C.F."/>
            <person name="Jogler C."/>
        </authorList>
    </citation>
    <scope>NUCLEOTIDE SEQUENCE</scope>
    <source>
        <strain evidence="4">Strain 138</strain>
        <strain evidence="5">Strain 318</strain>
    </source>
</reference>
<proteinExistence type="predicted"/>
<keyword evidence="1" id="KW-0175">Coiled coil</keyword>
<feature type="signal peptide" evidence="3">
    <location>
        <begin position="1"/>
        <end position="21"/>
    </location>
</feature>
<dbReference type="Gene3D" id="1.25.40.10">
    <property type="entry name" value="Tetratricopeptide repeat domain"/>
    <property type="match status" value="1"/>
</dbReference>
<evidence type="ECO:0000313" key="5">
    <source>
        <dbReference type="EMBL" id="WKW15423.1"/>
    </source>
</evidence>
<feature type="chain" id="PRO_5041389015" evidence="3">
    <location>
        <begin position="22"/>
        <end position="288"/>
    </location>
</feature>
<evidence type="ECO:0000313" key="6">
    <source>
        <dbReference type="Proteomes" id="UP001229955"/>
    </source>
</evidence>
<sequence>MRTFRLALAPVVILTTGACFATRNDLRIVHGDLQAMRAERIAADSAVQQMVQQVSQDLARVSDALAVLADSSRANGANLNRLRNDAREDLQAIRQQLIMIQELTGQSQRRIQELRAEMEQRAAELAVPAPLPPADSLRQGPRPGADTTRRPPSTAASTPAAAPAPGPAQLYQMGQDQLRRGSISAARAVFAQLLDRYPDSDLAPQALYGVAETWADEGNGRAADSVYALVVERYPRSDQAPNALYKRASAARATGQTQQANALYRQIVAQYPRSDAALLAQEYLRGRP</sequence>
<dbReference type="RefSeq" id="WP_367885393.1">
    <property type="nucleotide sequence ID" value="NZ_CP130612.1"/>
</dbReference>
<dbReference type="EMBL" id="CP130613">
    <property type="protein sequence ID" value="WKW15423.1"/>
    <property type="molecule type" value="Genomic_DNA"/>
</dbReference>
<protein>
    <submittedName>
        <fullName evidence="5">Tetratricopeptide repeat protein</fullName>
    </submittedName>
</protein>
<name>A0AA49K1C0_9BACT</name>
<dbReference type="AlphaFoldDB" id="A0AA49K1C0"/>
<dbReference type="EMBL" id="CP130612">
    <property type="protein sequence ID" value="WKW12516.1"/>
    <property type="molecule type" value="Genomic_DNA"/>
</dbReference>
<dbReference type="SUPFAM" id="SSF48452">
    <property type="entry name" value="TPR-like"/>
    <property type="match status" value="1"/>
</dbReference>
<dbReference type="PROSITE" id="PS51257">
    <property type="entry name" value="PROKAR_LIPOPROTEIN"/>
    <property type="match status" value="1"/>
</dbReference>
<dbReference type="InterPro" id="IPR019734">
    <property type="entry name" value="TPR_rpt"/>
</dbReference>
<dbReference type="Proteomes" id="UP001229955">
    <property type="component" value="Chromosome"/>
</dbReference>
<evidence type="ECO:0000256" key="1">
    <source>
        <dbReference type="SAM" id="Coils"/>
    </source>
</evidence>
<dbReference type="Pfam" id="PF13174">
    <property type="entry name" value="TPR_6"/>
    <property type="match status" value="2"/>
</dbReference>
<evidence type="ECO:0000313" key="4">
    <source>
        <dbReference type="EMBL" id="WKW12516.1"/>
    </source>
</evidence>
<dbReference type="KEGG" id="pspc:Strain318_001808"/>
<evidence type="ECO:0000256" key="2">
    <source>
        <dbReference type="SAM" id="MobiDB-lite"/>
    </source>
</evidence>
<feature type="coiled-coil region" evidence="1">
    <location>
        <begin position="76"/>
        <end position="103"/>
    </location>
</feature>
<organism evidence="5 6">
    <name type="scientific">Pseudogemmatithrix spongiicola</name>
    <dbReference type="NCBI Taxonomy" id="3062599"/>
    <lineage>
        <taxon>Bacteria</taxon>
        <taxon>Pseudomonadati</taxon>
        <taxon>Gemmatimonadota</taxon>
        <taxon>Gemmatimonadia</taxon>
        <taxon>Gemmatimonadales</taxon>
        <taxon>Gemmatimonadaceae</taxon>
        <taxon>Pseudogemmatithrix</taxon>
    </lineage>
</organism>
<gene>
    <name evidence="4" type="ORF">Strain138_001809</name>
    <name evidence="5" type="ORF">Strain318_001808</name>
</gene>
<accession>A0AA49K1C0</accession>
<keyword evidence="3" id="KW-0732">Signal</keyword>
<evidence type="ECO:0000256" key="3">
    <source>
        <dbReference type="SAM" id="SignalP"/>
    </source>
</evidence>